<evidence type="ECO:0000256" key="1">
    <source>
        <dbReference type="ARBA" id="ARBA00004141"/>
    </source>
</evidence>
<organism evidence="8">
    <name type="scientific">Hydra vulgaris</name>
    <name type="common">Hydra</name>
    <name type="synonym">Hydra attenuata</name>
    <dbReference type="NCBI Taxonomy" id="6087"/>
    <lineage>
        <taxon>Eukaryota</taxon>
        <taxon>Metazoa</taxon>
        <taxon>Cnidaria</taxon>
        <taxon>Hydrozoa</taxon>
        <taxon>Hydroidolina</taxon>
        <taxon>Anthoathecata</taxon>
        <taxon>Aplanulata</taxon>
        <taxon>Hydridae</taxon>
        <taxon>Hydra</taxon>
    </lineage>
</organism>
<feature type="transmembrane region" description="Helical" evidence="6">
    <location>
        <begin position="558"/>
        <end position="581"/>
    </location>
</feature>
<dbReference type="PANTHER" id="PTHR12308">
    <property type="entry name" value="ANOCTAMIN"/>
    <property type="match status" value="1"/>
</dbReference>
<dbReference type="EMBL" id="HAAD01000770">
    <property type="protein sequence ID" value="CDG67002.1"/>
    <property type="molecule type" value="mRNA"/>
</dbReference>
<reference evidence="8" key="1">
    <citation type="journal article" date="2013" name="Genome Biol. Evol.">
        <title>Punctuated emergences of genetic and phenotypic innovations in eumetazoan, bilaterian, euteleostome, and hominidae ancestors.</title>
        <authorList>
            <person name="Wenger Y."/>
            <person name="Galliot B."/>
        </authorList>
    </citation>
    <scope>NUCLEOTIDE SEQUENCE</scope>
    <source>
        <tissue evidence="8">Whole animals</tissue>
    </source>
</reference>
<feature type="transmembrane region" description="Helical" evidence="6">
    <location>
        <begin position="648"/>
        <end position="668"/>
    </location>
</feature>
<accession>T2M4Y3</accession>
<feature type="transmembrane region" description="Helical" evidence="6">
    <location>
        <begin position="255"/>
        <end position="280"/>
    </location>
</feature>
<dbReference type="InterPro" id="IPR049452">
    <property type="entry name" value="Anoctamin_TM"/>
</dbReference>
<keyword evidence="3 6" id="KW-0812">Transmembrane</keyword>
<comment type="subcellular location">
    <subcellularLocation>
        <location evidence="1 6">Membrane</location>
        <topology evidence="1 6">Multi-pass membrane protein</topology>
    </subcellularLocation>
</comment>
<evidence type="ECO:0000256" key="3">
    <source>
        <dbReference type="ARBA" id="ARBA00022692"/>
    </source>
</evidence>
<dbReference type="GO" id="GO:0005886">
    <property type="term" value="C:plasma membrane"/>
    <property type="evidence" value="ECO:0007669"/>
    <property type="project" value="TreeGrafter"/>
</dbReference>
<gene>
    <name evidence="8" type="primary">ANO10</name>
</gene>
<protein>
    <recommendedName>
        <fullName evidence="6">Anoctamin</fullName>
    </recommendedName>
</protein>
<comment type="caution">
    <text evidence="6">Lacks conserved residue(s) required for the propagation of feature annotation.</text>
</comment>
<comment type="similarity">
    <text evidence="2 6">Belongs to the anoctamin family.</text>
</comment>
<evidence type="ECO:0000256" key="2">
    <source>
        <dbReference type="ARBA" id="ARBA00009671"/>
    </source>
</evidence>
<evidence type="ECO:0000256" key="5">
    <source>
        <dbReference type="ARBA" id="ARBA00023136"/>
    </source>
</evidence>
<sequence>MQFLNRNSKKIEEFKKIVTDMADSSCVVLRFTEGISEEASNWFCKMIVKPVLYGGAGLEVKKYDCNDSEVCNQIFLISASINNLILAAEKFELLKRDQFGKFTPFTVDNRYEFENFEDKNENFFTSSEKQWLINSLLSSVVCNDDKIKNVPGLPKIKVFNDRPLFNPPGINIGKVCILDCQYVIFVDYIDNQVDKLSDKSQTKLGFQKMLQRSMHKIVQIYPLHHIESLKSLENQWYLGWEQPINAIKSYFGESIALYFTFLGFYTKFLLPTAVIGILHYFFIVDENHSENVWFAVLNVVWATVFLELWKRKCSESAFNWGRLSNRIKDDFGYNEKPRASFKGKLRTSPITGMQELYYPTWKNQMKLYFISYPLLLISLLLVTVGMLFYFHLNEKVQKIYVNQTGVWVMIAKRAPKVAYAILVWICSNIYGKVAVILNDWENHRVQSSYNNHLIVKLVFFNFVNSFLSLFYIAFYLCDMAMLRQQLATLLIIQQLIQQVQESFIPYLKYKRQSVKINKNGNCVRFKRIRDTKNQVIKEGNLPPYNSTYNDYVELFLQFGYVFMFSAAYPLAGFWAFLNNIVEIRTDAFKLSKLHQRPFIEQAASIGAWQFAFEVMSIISVITNCGIIALSKSTQDWLMNDLGPLKYTLIFVAIEHMLIILKIFIAYIIPDVPGFVSQQLAQAEFKMQQTLKEKQHQLCTLEKQEIIFK</sequence>
<keyword evidence="4 6" id="KW-1133">Transmembrane helix</keyword>
<dbReference type="GO" id="GO:0005254">
    <property type="term" value="F:chloride channel activity"/>
    <property type="evidence" value="ECO:0007669"/>
    <property type="project" value="TreeGrafter"/>
</dbReference>
<dbReference type="PANTHER" id="PTHR12308:SF74">
    <property type="entry name" value="ANOCTAMIN"/>
    <property type="match status" value="1"/>
</dbReference>
<proteinExistence type="evidence at transcript level"/>
<dbReference type="InterPro" id="IPR007632">
    <property type="entry name" value="Anoctamin"/>
</dbReference>
<evidence type="ECO:0000259" key="7">
    <source>
        <dbReference type="Pfam" id="PF04547"/>
    </source>
</evidence>
<feature type="transmembrane region" description="Helical" evidence="6">
    <location>
        <begin position="457"/>
        <end position="476"/>
    </location>
</feature>
<feature type="transmembrane region" description="Helical" evidence="6">
    <location>
        <begin position="367"/>
        <end position="390"/>
    </location>
</feature>
<name>T2M4Y3_HYDVU</name>
<evidence type="ECO:0000256" key="6">
    <source>
        <dbReference type="RuleBase" id="RU280814"/>
    </source>
</evidence>
<keyword evidence="5 6" id="KW-0472">Membrane</keyword>
<evidence type="ECO:0000256" key="4">
    <source>
        <dbReference type="ARBA" id="ARBA00022989"/>
    </source>
</evidence>
<dbReference type="AlphaFoldDB" id="T2M4Y3"/>
<feature type="transmembrane region" description="Helical" evidence="6">
    <location>
        <begin position="417"/>
        <end position="437"/>
    </location>
</feature>
<evidence type="ECO:0000313" key="8">
    <source>
        <dbReference type="EMBL" id="CDG67002.1"/>
    </source>
</evidence>
<feature type="transmembrane region" description="Helical" evidence="6">
    <location>
        <begin position="292"/>
        <end position="309"/>
    </location>
</feature>
<dbReference type="OrthoDB" id="296386at2759"/>
<dbReference type="Pfam" id="PF04547">
    <property type="entry name" value="Anoctamin"/>
    <property type="match status" value="1"/>
</dbReference>
<feature type="domain" description="Anoctamin transmembrane" evidence="7">
    <location>
        <begin position="247"/>
        <end position="681"/>
    </location>
</feature>